<dbReference type="AlphaFoldDB" id="Q22DT0"/>
<keyword evidence="1 2" id="KW-0812">Transmembrane</keyword>
<dbReference type="OrthoDB" id="327912at2759"/>
<protein>
    <submittedName>
        <fullName evidence="2">Transmembrane protein, putative</fullName>
    </submittedName>
</protein>
<dbReference type="InParanoid" id="Q22DT0"/>
<evidence type="ECO:0000313" key="3">
    <source>
        <dbReference type="Proteomes" id="UP000009168"/>
    </source>
</evidence>
<dbReference type="HOGENOM" id="CLU_030621_0_0_1"/>
<sequence>MNNNKDQQKYFGLILLFQVLVFLLACQRNSIFISKMQRISLKNMYCKGIRIIQMLLLTQKSSFQLYRFKLPQKQTNKWGYQIEIQLLIFLMKVQYLGKIKHLNAILQINLYLTFYFQVILDLQIIVKLKKSAAKINNAQIVLIIFFFNTIKIEILQNLMDYLVILKPKRMGKPRTRIEAFYHKIQSLITFCLFLCRKSIQQLCLSQCYLWSQKQGRLINWIIYFVIYFNFPKQFFHFKISSKILSNKYVNNTSYGGPFYCMKINGQYPEFKYTSIDQFDGFQYKNQAGQVCGNESNPCSCSYFNVKRMYPLDWRCRPWYQSANNTYYISYSQPYTDILLGLVSITCTFKVVIPRQQIHSIEDELNFQSDTILAIDINLGELQKRFMKNDTQTEYSYLLSTNTDSTVSDFSPFVIAHPLMNKFTEQSIYDVEFQQNDLSELEEYKNQTKFLVELQKNQNGCGQIFKNNDSKTLVIKKNNTQYITMFSTIQICFGNIYEQKTTAIAYYAIAISFNKRDQDIESVEQTMKQMLNITIQLSVGLFFTILLLFYFLLKNFLFINFENPIQILSNFVNKADSYSIYHFNQKIQNGELKTQYELKNFIYAINQVVLNVIQVIQQKLENNDSTYSDIILAYEDQLKVYTIFSHKYGIGMLLNNMAVMYLLLKNYEQALYFMNESEKISCSIFEQFTQSITKTLDVDQIKIISSVCEQGQNIPLLEIYACRKFQLANITYNFCKFISKKKNQIKTKNQLLTLTQNKEQISFLNITEEIKNYENDSHITFVNLNETQNNMKYSFNQTFYSQKFQQIQNKLSPKKNKKGGDEKQVIDIKMYLRQAQDLLSDSHQIFLLISDSHKINIQEKQKYSFYSIIANILLIKCILLKQGRKTIINQLFIHIRQELLKPQHVFNEQNAILKDILIQHYFYYKALFNYQQKKYDRALLLILKSLNKQLRNKIFQYKHNQELKVYDGYIAKKALKLLKKLIEQLKIIMDPIQYNLLCQDELNLNKIDKQQYEFNFFEMFFDTNQNLK</sequence>
<proteinExistence type="predicted"/>
<feature type="transmembrane region" description="Helical" evidence="1">
    <location>
        <begin position="138"/>
        <end position="165"/>
    </location>
</feature>
<dbReference type="PROSITE" id="PS51257">
    <property type="entry name" value="PROKAR_LIPOPROTEIN"/>
    <property type="match status" value="1"/>
</dbReference>
<keyword evidence="1" id="KW-0472">Membrane</keyword>
<accession>Q22DT0</accession>
<evidence type="ECO:0000256" key="1">
    <source>
        <dbReference type="SAM" id="Phobius"/>
    </source>
</evidence>
<evidence type="ECO:0000313" key="2">
    <source>
        <dbReference type="EMBL" id="EAR83475.2"/>
    </source>
</evidence>
<feature type="transmembrane region" description="Helical" evidence="1">
    <location>
        <begin position="532"/>
        <end position="552"/>
    </location>
</feature>
<keyword evidence="3" id="KW-1185">Reference proteome</keyword>
<dbReference type="EMBL" id="GG662734">
    <property type="protein sequence ID" value="EAR83475.2"/>
    <property type="molecule type" value="Genomic_DNA"/>
</dbReference>
<organism evidence="2 3">
    <name type="scientific">Tetrahymena thermophila (strain SB210)</name>
    <dbReference type="NCBI Taxonomy" id="312017"/>
    <lineage>
        <taxon>Eukaryota</taxon>
        <taxon>Sar</taxon>
        <taxon>Alveolata</taxon>
        <taxon>Ciliophora</taxon>
        <taxon>Intramacronucleata</taxon>
        <taxon>Oligohymenophorea</taxon>
        <taxon>Hymenostomatida</taxon>
        <taxon>Tetrahymenina</taxon>
        <taxon>Tetrahymenidae</taxon>
        <taxon>Tetrahymena</taxon>
    </lineage>
</organism>
<dbReference type="GeneID" id="7842884"/>
<gene>
    <name evidence="2" type="ORF">TTHERM_00927300</name>
</gene>
<dbReference type="Proteomes" id="UP000009168">
    <property type="component" value="Unassembled WGS sequence"/>
</dbReference>
<name>Q22DT0_TETTS</name>
<dbReference type="KEGG" id="tet:TTHERM_00927300"/>
<reference evidence="3" key="1">
    <citation type="journal article" date="2006" name="PLoS Biol.">
        <title>Macronuclear genome sequence of the ciliate Tetrahymena thermophila, a model eukaryote.</title>
        <authorList>
            <person name="Eisen J.A."/>
            <person name="Coyne R.S."/>
            <person name="Wu M."/>
            <person name="Wu D."/>
            <person name="Thiagarajan M."/>
            <person name="Wortman J.R."/>
            <person name="Badger J.H."/>
            <person name="Ren Q."/>
            <person name="Amedeo P."/>
            <person name="Jones K.M."/>
            <person name="Tallon L.J."/>
            <person name="Delcher A.L."/>
            <person name="Salzberg S.L."/>
            <person name="Silva J.C."/>
            <person name="Haas B.J."/>
            <person name="Majoros W.H."/>
            <person name="Farzad M."/>
            <person name="Carlton J.M."/>
            <person name="Smith R.K. Jr."/>
            <person name="Garg J."/>
            <person name="Pearlman R.E."/>
            <person name="Karrer K.M."/>
            <person name="Sun L."/>
            <person name="Manning G."/>
            <person name="Elde N.C."/>
            <person name="Turkewitz A.P."/>
            <person name="Asai D.J."/>
            <person name="Wilkes D.E."/>
            <person name="Wang Y."/>
            <person name="Cai H."/>
            <person name="Collins K."/>
            <person name="Stewart B.A."/>
            <person name="Lee S.R."/>
            <person name="Wilamowska K."/>
            <person name="Weinberg Z."/>
            <person name="Ruzzo W.L."/>
            <person name="Wloga D."/>
            <person name="Gaertig J."/>
            <person name="Frankel J."/>
            <person name="Tsao C.-C."/>
            <person name="Gorovsky M.A."/>
            <person name="Keeling P.J."/>
            <person name="Waller R.F."/>
            <person name="Patron N.J."/>
            <person name="Cherry J.M."/>
            <person name="Stover N.A."/>
            <person name="Krieger C.J."/>
            <person name="del Toro C."/>
            <person name="Ryder H.F."/>
            <person name="Williamson S.C."/>
            <person name="Barbeau R.A."/>
            <person name="Hamilton E.P."/>
            <person name="Orias E."/>
        </authorList>
    </citation>
    <scope>NUCLEOTIDE SEQUENCE [LARGE SCALE GENOMIC DNA]</scope>
    <source>
        <strain evidence="3">SB210</strain>
    </source>
</reference>
<dbReference type="RefSeq" id="XP_001031138.2">
    <property type="nucleotide sequence ID" value="XM_001031138.2"/>
</dbReference>
<keyword evidence="1" id="KW-1133">Transmembrane helix</keyword>
<feature type="transmembrane region" description="Helical" evidence="1">
    <location>
        <begin position="108"/>
        <end position="126"/>
    </location>
</feature>